<dbReference type="SUPFAM" id="SSF56300">
    <property type="entry name" value="Metallo-dependent phosphatases"/>
    <property type="match status" value="1"/>
</dbReference>
<dbReference type="EMBL" id="AJYA01000009">
    <property type="protein sequence ID" value="EIM78068.1"/>
    <property type="molecule type" value="Genomic_DNA"/>
</dbReference>
<dbReference type="Pfam" id="PF09423">
    <property type="entry name" value="PhoD"/>
    <property type="match status" value="1"/>
</dbReference>
<gene>
    <name evidence="2" type="ORF">A3SI_04617</name>
</gene>
<comment type="caution">
    <text evidence="2">The sequence shown here is derived from an EMBL/GenBank/DDBJ whole genome shotgun (WGS) entry which is preliminary data.</text>
</comment>
<dbReference type="InterPro" id="IPR018946">
    <property type="entry name" value="PhoD-like_MPP"/>
</dbReference>
<dbReference type="Gene3D" id="3.60.21.70">
    <property type="entry name" value="PhoD-like phosphatase"/>
    <property type="match status" value="1"/>
</dbReference>
<dbReference type="Proteomes" id="UP000005551">
    <property type="component" value="Unassembled WGS sequence"/>
</dbReference>
<dbReference type="PATRIC" id="fig|1189621.3.peg.957"/>
<evidence type="ECO:0000259" key="1">
    <source>
        <dbReference type="Pfam" id="PF09423"/>
    </source>
</evidence>
<accession>I5C8B6</accession>
<dbReference type="STRING" id="1189621.A3SI_04617"/>
<organism evidence="2 3">
    <name type="scientific">Nitritalea halalkaliphila LW7</name>
    <dbReference type="NCBI Taxonomy" id="1189621"/>
    <lineage>
        <taxon>Bacteria</taxon>
        <taxon>Pseudomonadati</taxon>
        <taxon>Bacteroidota</taxon>
        <taxon>Cytophagia</taxon>
        <taxon>Cytophagales</taxon>
        <taxon>Cyclobacteriaceae</taxon>
        <taxon>Nitritalea</taxon>
    </lineage>
</organism>
<protein>
    <recommendedName>
        <fullName evidence="1">PhoD-like phosphatase metallophosphatase domain-containing protein</fullName>
    </recommendedName>
</protein>
<evidence type="ECO:0000313" key="2">
    <source>
        <dbReference type="EMBL" id="EIM78068.1"/>
    </source>
</evidence>
<dbReference type="InterPro" id="IPR038607">
    <property type="entry name" value="PhoD-like_sf"/>
</dbReference>
<reference evidence="2 3" key="1">
    <citation type="submission" date="2012-05" db="EMBL/GenBank/DDBJ databases">
        <title>Genome sequence of Nitritalea halalkaliphila LW7.</title>
        <authorList>
            <person name="Jangir P.K."/>
            <person name="Singh A."/>
            <person name="Shivaji S."/>
            <person name="Sharma R."/>
        </authorList>
    </citation>
    <scope>NUCLEOTIDE SEQUENCE [LARGE SCALE GENOMIC DNA]</scope>
    <source>
        <strain evidence="2 3">LW7</strain>
    </source>
</reference>
<dbReference type="AlphaFoldDB" id="I5C8B6"/>
<dbReference type="PANTHER" id="PTHR33987:SF1">
    <property type="entry name" value="CALCINEURIN-LIKE METALLO-PHOSPHOESTERASE SUPERFAMILY PROTEIN"/>
    <property type="match status" value="1"/>
</dbReference>
<name>I5C8B6_9BACT</name>
<dbReference type="RefSeq" id="WP_009053711.1">
    <property type="nucleotide sequence ID" value="NZ_AJYA01000009.1"/>
</dbReference>
<dbReference type="PROSITE" id="PS51257">
    <property type="entry name" value="PROKAR_LIPOPROTEIN"/>
    <property type="match status" value="1"/>
</dbReference>
<dbReference type="InterPro" id="IPR029052">
    <property type="entry name" value="Metallo-depent_PP-like"/>
</dbReference>
<proteinExistence type="predicted"/>
<keyword evidence="3" id="KW-1185">Reference proteome</keyword>
<evidence type="ECO:0000313" key="3">
    <source>
        <dbReference type="Proteomes" id="UP000005551"/>
    </source>
</evidence>
<sequence>MKRISQLALSTLFGAALLACQSGPKEAETQEADASPSQPLRMAFGSCNKHDLPQPLWEPILADNPDVWIWMGDNVYGDTHDMELLEQKYQAQFAHPAYSQLREQAQVIGIWDDHDYGINDGGKYYSQKEASQALMLDFLEEPADSPRRKQAGAYASYTYGEGQQRAKVILLDARYHRDTIYRVDGAYLPNETGTILGEAQWEWLEQELRNSDAQVHLIASGVQFIAEEHGWEKWANFPQELARLEQLLITSGAANPVFLSGDRHIAEISRKTLANGQAIYDITSSGLTHTWSSWRPEANKHRIAGDHVAALHYGLLEIDWEAAEMHTWIKGEGGEVLLEQKIPLQLAN</sequence>
<feature type="domain" description="PhoD-like phosphatase metallophosphatase" evidence="1">
    <location>
        <begin position="46"/>
        <end position="269"/>
    </location>
</feature>
<dbReference type="CDD" id="cd07389">
    <property type="entry name" value="MPP_PhoD"/>
    <property type="match status" value="1"/>
</dbReference>
<dbReference type="PANTHER" id="PTHR33987">
    <property type="entry name" value="CALCINEURIN-LIKE METALLO-PHOSPHOESTERASE SUPERFAMILY PROTEIN"/>
    <property type="match status" value="1"/>
</dbReference>